<dbReference type="PANTHER" id="PTHR30006:SF3">
    <property type="entry name" value="THIAMINE-BINDING PERIPLASMIC PROTEIN"/>
    <property type="match status" value="1"/>
</dbReference>
<dbReference type="InterPro" id="IPR006059">
    <property type="entry name" value="SBP"/>
</dbReference>
<keyword evidence="4 6" id="KW-0732">Signal</keyword>
<feature type="signal peptide" evidence="6">
    <location>
        <begin position="1"/>
        <end position="22"/>
    </location>
</feature>
<dbReference type="RefSeq" id="WP_085423817.1">
    <property type="nucleotide sequence ID" value="NZ_FXAF01000008.1"/>
</dbReference>
<name>A0A1X7FV47_9HYPH</name>
<proteinExistence type="inferred from homology"/>
<dbReference type="SUPFAM" id="SSF53850">
    <property type="entry name" value="Periplasmic binding protein-like II"/>
    <property type="match status" value="1"/>
</dbReference>
<dbReference type="PANTHER" id="PTHR30006">
    <property type="entry name" value="THIAMINE-BINDING PERIPLASMIC PROTEIN-RELATED"/>
    <property type="match status" value="1"/>
</dbReference>
<comment type="similarity">
    <text evidence="2">Belongs to the bacterial solute-binding protein 1 family.</text>
</comment>
<sequence>MQAATRTRVTPFGRRGFLTASAATVLAAPFVKTASSKGRTLTIRDPGGPVGEAYKKAFFEPFSKAMGINVVGVQSSHGPTGEIKAMVEAGNHAWDGALLDMSDVVVLTDNDYLETVAGPAGLGPNASEIPPDLRGDYLIGAMGYATVLAYRSDTMGKKPPTSFADFWNVDGIPGARSLRKHASGTLEPALLADGIAREDLYPLDLDRAFKSLDRIRKNIPIWWTGGAQTSQMLRTGEVDCLITWNGRAQVAIDDGAPVTIVWKDAMFSFAGFAILKGGPNVELMRDFIEFSSAGERQAEFVKHSTSGPCNPRAFDFIEPKLADILPTNPRYFPDMFVMDARWWGSNSAKAQERFESWLLG</sequence>
<evidence type="ECO:0000313" key="7">
    <source>
        <dbReference type="EMBL" id="SMF59281.1"/>
    </source>
</evidence>
<evidence type="ECO:0000256" key="2">
    <source>
        <dbReference type="ARBA" id="ARBA00008520"/>
    </source>
</evidence>
<evidence type="ECO:0000256" key="1">
    <source>
        <dbReference type="ARBA" id="ARBA00004418"/>
    </source>
</evidence>
<reference evidence="8" key="1">
    <citation type="submission" date="2017-04" db="EMBL/GenBank/DDBJ databases">
        <authorList>
            <person name="Varghese N."/>
            <person name="Submissions S."/>
        </authorList>
    </citation>
    <scope>NUCLEOTIDE SEQUENCE [LARGE SCALE GENOMIC DNA]</scope>
    <source>
        <strain evidence="8">B4P</strain>
    </source>
</reference>
<dbReference type="GO" id="GO:0030975">
    <property type="term" value="F:thiamine binding"/>
    <property type="evidence" value="ECO:0007669"/>
    <property type="project" value="TreeGrafter"/>
</dbReference>
<feature type="chain" id="PRO_5012552916" evidence="6">
    <location>
        <begin position="23"/>
        <end position="360"/>
    </location>
</feature>
<evidence type="ECO:0000256" key="3">
    <source>
        <dbReference type="ARBA" id="ARBA00022448"/>
    </source>
</evidence>
<dbReference type="EMBL" id="FXAF01000008">
    <property type="protein sequence ID" value="SMF59281.1"/>
    <property type="molecule type" value="Genomic_DNA"/>
</dbReference>
<comment type="subcellular location">
    <subcellularLocation>
        <location evidence="1">Periplasm</location>
    </subcellularLocation>
</comment>
<keyword evidence="8" id="KW-1185">Reference proteome</keyword>
<gene>
    <name evidence="7" type="ORF">SAMN02982989_0912</name>
</gene>
<keyword evidence="3" id="KW-0813">Transport</keyword>
<evidence type="ECO:0000256" key="6">
    <source>
        <dbReference type="SAM" id="SignalP"/>
    </source>
</evidence>
<dbReference type="AlphaFoldDB" id="A0A1X7FV47"/>
<dbReference type="CDD" id="cd13589">
    <property type="entry name" value="PBP2_polyamine_RpCGA009"/>
    <property type="match status" value="1"/>
</dbReference>
<dbReference type="Proteomes" id="UP000192903">
    <property type="component" value="Unassembled WGS sequence"/>
</dbReference>
<organism evidence="7 8">
    <name type="scientific">Xaviernesmea oryzae</name>
    <dbReference type="NCBI Taxonomy" id="464029"/>
    <lineage>
        <taxon>Bacteria</taxon>
        <taxon>Pseudomonadati</taxon>
        <taxon>Pseudomonadota</taxon>
        <taxon>Alphaproteobacteria</taxon>
        <taxon>Hyphomicrobiales</taxon>
        <taxon>Rhizobiaceae</taxon>
        <taxon>Rhizobium/Agrobacterium group</taxon>
        <taxon>Xaviernesmea</taxon>
    </lineage>
</organism>
<accession>A0A1X7FV47</accession>
<keyword evidence="5" id="KW-0574">Periplasm</keyword>
<dbReference type="STRING" id="464029.SAMN02982989_0912"/>
<dbReference type="GO" id="GO:0015888">
    <property type="term" value="P:thiamine transport"/>
    <property type="evidence" value="ECO:0007669"/>
    <property type="project" value="TreeGrafter"/>
</dbReference>
<evidence type="ECO:0000256" key="4">
    <source>
        <dbReference type="ARBA" id="ARBA00022729"/>
    </source>
</evidence>
<protein>
    <submittedName>
        <fullName evidence="7">Putative spermidine/putrescine transport system substrate-binding protein</fullName>
    </submittedName>
</protein>
<dbReference type="OrthoDB" id="9815444at2"/>
<dbReference type="GO" id="GO:0030976">
    <property type="term" value="F:thiamine pyrophosphate binding"/>
    <property type="evidence" value="ECO:0007669"/>
    <property type="project" value="TreeGrafter"/>
</dbReference>
<evidence type="ECO:0000256" key="5">
    <source>
        <dbReference type="ARBA" id="ARBA00022764"/>
    </source>
</evidence>
<dbReference type="Pfam" id="PF13416">
    <property type="entry name" value="SBP_bac_8"/>
    <property type="match status" value="1"/>
</dbReference>
<evidence type="ECO:0000313" key="8">
    <source>
        <dbReference type="Proteomes" id="UP000192903"/>
    </source>
</evidence>
<dbReference type="GO" id="GO:0030288">
    <property type="term" value="C:outer membrane-bounded periplasmic space"/>
    <property type="evidence" value="ECO:0007669"/>
    <property type="project" value="TreeGrafter"/>
</dbReference>
<dbReference type="Gene3D" id="3.40.190.10">
    <property type="entry name" value="Periplasmic binding protein-like II"/>
    <property type="match status" value="2"/>
</dbReference>